<feature type="domain" description="Bacterial toxin 43" evidence="1">
    <location>
        <begin position="169"/>
        <end position="273"/>
    </location>
</feature>
<dbReference type="Pfam" id="PF15537">
    <property type="entry name" value="Ntox43"/>
    <property type="match status" value="1"/>
</dbReference>
<dbReference type="HOGENOM" id="CLU_942067_0_0_6"/>
<sequence>MEKNVQQIWAAEQFDDNKLKQLLGSTNVGLASNYDVKAADPQLFKQLEFLQYAQKNCQGMSYGDCGTKYTVSHRSAAENILIPAKSKVLDYIVGEKPRSGASYYLAGIGYVATEILFPESGTDVVLTLVTGGAGKGAKLARAEAKAGEEVVHTVESQYKNLTKDLPLSITRDIPVWKGSGPIDGVIGINPTTTSTGVLNNYYPKTGVEYIFDSSTSTFLVRGKNSPAMHSFLADSIKALKDQVVGGILTRNGDGTFKTNEMSGHFHQNWTPELREKFVQTMEKFGIKVQHSEGMK</sequence>
<gene>
    <name evidence="2" type="ORF">F963_01210</name>
</gene>
<protein>
    <recommendedName>
        <fullName evidence="1">Bacterial toxin 43 domain-containing protein</fullName>
    </recommendedName>
</protein>
<dbReference type="EMBL" id="APPK01000024">
    <property type="protein sequence ID" value="ENV22957.1"/>
    <property type="molecule type" value="Genomic_DNA"/>
</dbReference>
<dbReference type="InterPro" id="IPR029106">
    <property type="entry name" value="Ntox43"/>
</dbReference>
<evidence type="ECO:0000313" key="3">
    <source>
        <dbReference type="Proteomes" id="UP000013270"/>
    </source>
</evidence>
<accession>N8XEQ8</accession>
<name>N8XEQ8_ACIBZ</name>
<dbReference type="Proteomes" id="UP000013270">
    <property type="component" value="Unassembled WGS sequence"/>
</dbReference>
<dbReference type="PATRIC" id="fig|1217651.3.peg.1180"/>
<organism evidence="2 3">
    <name type="scientific">Acinetobacter bereziniae NIPH 3</name>
    <dbReference type="NCBI Taxonomy" id="1217651"/>
    <lineage>
        <taxon>Bacteria</taxon>
        <taxon>Pseudomonadati</taxon>
        <taxon>Pseudomonadota</taxon>
        <taxon>Gammaproteobacteria</taxon>
        <taxon>Moraxellales</taxon>
        <taxon>Moraxellaceae</taxon>
        <taxon>Acinetobacter</taxon>
    </lineage>
</organism>
<reference evidence="2 3" key="1">
    <citation type="submission" date="2013-02" db="EMBL/GenBank/DDBJ databases">
        <title>The Genome Sequence of Acinetobacter bereziniae NIPH 3.</title>
        <authorList>
            <consortium name="The Broad Institute Genome Sequencing Platform"/>
            <consortium name="The Broad Institute Genome Sequencing Center for Infectious Disease"/>
            <person name="Cerqueira G."/>
            <person name="Feldgarden M."/>
            <person name="Courvalin P."/>
            <person name="Perichon B."/>
            <person name="Grillot-Courvalin C."/>
            <person name="Clermont D."/>
            <person name="Rocha E."/>
            <person name="Yoon E.-J."/>
            <person name="Nemec A."/>
            <person name="Walker B."/>
            <person name="Young S.K."/>
            <person name="Zeng Q."/>
            <person name="Gargeya S."/>
            <person name="Fitzgerald M."/>
            <person name="Haas B."/>
            <person name="Abouelleil A."/>
            <person name="Alvarado L."/>
            <person name="Arachchi H.M."/>
            <person name="Berlin A.M."/>
            <person name="Chapman S.B."/>
            <person name="Dewar J."/>
            <person name="Goldberg J."/>
            <person name="Griggs A."/>
            <person name="Gujja S."/>
            <person name="Hansen M."/>
            <person name="Howarth C."/>
            <person name="Imamovic A."/>
            <person name="Larimer J."/>
            <person name="McCowan C."/>
            <person name="Murphy C."/>
            <person name="Neiman D."/>
            <person name="Pearson M."/>
            <person name="Priest M."/>
            <person name="Roberts A."/>
            <person name="Saif S."/>
            <person name="Shea T."/>
            <person name="Sisk P."/>
            <person name="Sykes S."/>
            <person name="Wortman J."/>
            <person name="Nusbaum C."/>
            <person name="Birren B."/>
        </authorList>
    </citation>
    <scope>NUCLEOTIDE SEQUENCE [LARGE SCALE GENOMIC DNA]</scope>
    <source>
        <strain evidence="2 3">NIPH 3</strain>
    </source>
</reference>
<proteinExistence type="predicted"/>
<evidence type="ECO:0000259" key="1">
    <source>
        <dbReference type="Pfam" id="PF15537"/>
    </source>
</evidence>
<evidence type="ECO:0000313" key="2">
    <source>
        <dbReference type="EMBL" id="ENV22957.1"/>
    </source>
</evidence>
<comment type="caution">
    <text evidence="2">The sequence shown here is derived from an EMBL/GenBank/DDBJ whole genome shotgun (WGS) entry which is preliminary data.</text>
</comment>
<dbReference type="RefSeq" id="WP_004829439.1">
    <property type="nucleotide sequence ID" value="NZ_KB849467.1"/>
</dbReference>
<dbReference type="AlphaFoldDB" id="N8XEQ8"/>